<sequence>MKFRIKLLSNLRQRFRKEYLGELIQKQNDNRVREPRVGEMVLIGDDNKKRLSWPIAKIIELIPGRDGDNTEQKSSVKNFSIGEQVVLLIPDFSNKIYARWSGPGEIIQHHPPHSYQVKLPDGTVRHIHVNKTRKYHPRALAVGVIFEDDQEFGKIHPIPNLSRSASERVLHETDLNHLKETEREKVLAILLKHHTLLTSDVKIAKVGAHRIRLRSNIERKKPFLYRIPESLKMKVDEQIEEPLRLDLIEESDAEIVYPIICVNKKDGVKSKYSQKSRCMSNTYFDHCMRRPGLATLGLGFPSIFPFSGIFAKSRELDIHSQESREL</sequence>
<name>A0A8X6H9Q4_TRICU</name>
<dbReference type="EMBL" id="BMAO01007792">
    <property type="protein sequence ID" value="GFR18558.1"/>
    <property type="molecule type" value="Genomic_DNA"/>
</dbReference>
<feature type="domain" description="DUF5641" evidence="1">
    <location>
        <begin position="10"/>
        <end position="67"/>
    </location>
</feature>
<gene>
    <name evidence="2" type="primary">TY3B-I_263</name>
    <name evidence="2" type="ORF">TNCT_531821</name>
</gene>
<evidence type="ECO:0000313" key="3">
    <source>
        <dbReference type="Proteomes" id="UP000887116"/>
    </source>
</evidence>
<keyword evidence="3" id="KW-1185">Reference proteome</keyword>
<protein>
    <submittedName>
        <fullName evidence="2">Transposon Ty3-I Gag-Pol polyprotein</fullName>
    </submittedName>
</protein>
<dbReference type="SUPFAM" id="SSF56672">
    <property type="entry name" value="DNA/RNA polymerases"/>
    <property type="match status" value="1"/>
</dbReference>
<dbReference type="AlphaFoldDB" id="A0A8X6H9Q4"/>
<reference evidence="2" key="1">
    <citation type="submission" date="2020-07" db="EMBL/GenBank/DDBJ databases">
        <title>Multicomponent nature underlies the extraordinary mechanical properties of spider dragline silk.</title>
        <authorList>
            <person name="Kono N."/>
            <person name="Nakamura H."/>
            <person name="Mori M."/>
            <person name="Yoshida Y."/>
            <person name="Ohtoshi R."/>
            <person name="Malay A.D."/>
            <person name="Moran D.A.P."/>
            <person name="Tomita M."/>
            <person name="Numata K."/>
            <person name="Arakawa K."/>
        </authorList>
    </citation>
    <scope>NUCLEOTIDE SEQUENCE</scope>
</reference>
<dbReference type="OrthoDB" id="6430750at2759"/>
<accession>A0A8X6H9Q4</accession>
<dbReference type="InterPro" id="IPR040676">
    <property type="entry name" value="DUF5641"/>
</dbReference>
<proteinExistence type="predicted"/>
<evidence type="ECO:0000259" key="1">
    <source>
        <dbReference type="Pfam" id="PF18701"/>
    </source>
</evidence>
<dbReference type="Proteomes" id="UP000887116">
    <property type="component" value="Unassembled WGS sequence"/>
</dbReference>
<comment type="caution">
    <text evidence="2">The sequence shown here is derived from an EMBL/GenBank/DDBJ whole genome shotgun (WGS) entry which is preliminary data.</text>
</comment>
<dbReference type="Gene3D" id="3.10.10.10">
    <property type="entry name" value="HIV Type 1 Reverse Transcriptase, subunit A, domain 1"/>
    <property type="match status" value="1"/>
</dbReference>
<dbReference type="GO" id="GO:0071897">
    <property type="term" value="P:DNA biosynthetic process"/>
    <property type="evidence" value="ECO:0007669"/>
    <property type="project" value="UniProtKB-ARBA"/>
</dbReference>
<dbReference type="InterPro" id="IPR043502">
    <property type="entry name" value="DNA/RNA_pol_sf"/>
</dbReference>
<evidence type="ECO:0000313" key="2">
    <source>
        <dbReference type="EMBL" id="GFR18558.1"/>
    </source>
</evidence>
<organism evidence="2 3">
    <name type="scientific">Trichonephila clavata</name>
    <name type="common">Joro spider</name>
    <name type="synonym">Nephila clavata</name>
    <dbReference type="NCBI Taxonomy" id="2740835"/>
    <lineage>
        <taxon>Eukaryota</taxon>
        <taxon>Metazoa</taxon>
        <taxon>Ecdysozoa</taxon>
        <taxon>Arthropoda</taxon>
        <taxon>Chelicerata</taxon>
        <taxon>Arachnida</taxon>
        <taxon>Araneae</taxon>
        <taxon>Araneomorphae</taxon>
        <taxon>Entelegynae</taxon>
        <taxon>Araneoidea</taxon>
        <taxon>Nephilidae</taxon>
        <taxon>Trichonephila</taxon>
    </lineage>
</organism>
<dbReference type="Pfam" id="PF18701">
    <property type="entry name" value="DUF5641"/>
    <property type="match status" value="1"/>
</dbReference>